<sequence length="210" mass="23751">MQSGVRCGKSGDNTFAAGEWFDCLPERVQERVREAGFGRFVDTLPQDLDATRQFNWGVATLSYLYYGMDLCVQGVHLKIGYKWAIERGLATIDHLAAFMSGAYMIFARTQLLIHVPPPTEFDLFVEVKELNWGQGAVLIQVSIDDHNEVCRLYKAGRLNLAEARLSDEHISVSINTIKKKTCNEYAMYACNAIINIYECVQRVDMVLLVD</sequence>
<evidence type="ECO:0000313" key="1">
    <source>
        <dbReference type="EMBL" id="KDP35485.1"/>
    </source>
</evidence>
<accession>A0A067KT82</accession>
<reference evidence="1 2" key="1">
    <citation type="journal article" date="2014" name="PLoS ONE">
        <title>Global Analysis of Gene Expression Profiles in Physic Nut (Jatropha curcas L.) Seedlings Exposed to Salt Stress.</title>
        <authorList>
            <person name="Zhang L."/>
            <person name="Zhang C."/>
            <person name="Wu P."/>
            <person name="Chen Y."/>
            <person name="Li M."/>
            <person name="Jiang H."/>
            <person name="Wu G."/>
        </authorList>
    </citation>
    <scope>NUCLEOTIDE SEQUENCE [LARGE SCALE GENOMIC DNA]</scope>
    <source>
        <strain evidence="2">cv. GZQX0401</strain>
        <tissue evidence="1">Young leaves</tissue>
    </source>
</reference>
<evidence type="ECO:0008006" key="3">
    <source>
        <dbReference type="Google" id="ProtNLM"/>
    </source>
</evidence>
<dbReference type="Proteomes" id="UP000027138">
    <property type="component" value="Unassembled WGS sequence"/>
</dbReference>
<dbReference type="AlphaFoldDB" id="A0A067KT82"/>
<gene>
    <name evidence="1" type="ORF">JCGZ_10932</name>
</gene>
<organism evidence="1 2">
    <name type="scientific">Jatropha curcas</name>
    <name type="common">Barbados nut</name>
    <dbReference type="NCBI Taxonomy" id="180498"/>
    <lineage>
        <taxon>Eukaryota</taxon>
        <taxon>Viridiplantae</taxon>
        <taxon>Streptophyta</taxon>
        <taxon>Embryophyta</taxon>
        <taxon>Tracheophyta</taxon>
        <taxon>Spermatophyta</taxon>
        <taxon>Magnoliopsida</taxon>
        <taxon>eudicotyledons</taxon>
        <taxon>Gunneridae</taxon>
        <taxon>Pentapetalae</taxon>
        <taxon>rosids</taxon>
        <taxon>fabids</taxon>
        <taxon>Malpighiales</taxon>
        <taxon>Euphorbiaceae</taxon>
        <taxon>Crotonoideae</taxon>
        <taxon>Jatropheae</taxon>
        <taxon>Jatropha</taxon>
    </lineage>
</organism>
<proteinExistence type="predicted"/>
<keyword evidence="2" id="KW-1185">Reference proteome</keyword>
<protein>
    <recommendedName>
        <fullName evidence="3">Aminotransferase-like plant mobile domain-containing protein</fullName>
    </recommendedName>
</protein>
<name>A0A067KT82_JATCU</name>
<evidence type="ECO:0000313" key="2">
    <source>
        <dbReference type="Proteomes" id="UP000027138"/>
    </source>
</evidence>
<dbReference type="EMBL" id="KK914485">
    <property type="protein sequence ID" value="KDP35485.1"/>
    <property type="molecule type" value="Genomic_DNA"/>
</dbReference>